<dbReference type="Proteomes" id="UP001054945">
    <property type="component" value="Unassembled WGS sequence"/>
</dbReference>
<keyword evidence="1" id="KW-0175">Coiled coil</keyword>
<protein>
    <submittedName>
        <fullName evidence="2">Protein CIP2A</fullName>
    </submittedName>
</protein>
<evidence type="ECO:0000313" key="2">
    <source>
        <dbReference type="EMBL" id="GIY42680.1"/>
    </source>
</evidence>
<sequence length="95" mass="10944">MLTLKEQELQSYVDAKTAALQEADRILTQHKCRQADADAEALKLRSMMKDYERRCEQSATQLNSAEQKQRKMEADLIVALQKIKNLSNTQMSKEI</sequence>
<proteinExistence type="predicted"/>
<accession>A0AAV4TD63</accession>
<dbReference type="EMBL" id="BPLR01010882">
    <property type="protein sequence ID" value="GIY42680.1"/>
    <property type="molecule type" value="Genomic_DNA"/>
</dbReference>
<evidence type="ECO:0000256" key="1">
    <source>
        <dbReference type="SAM" id="Coils"/>
    </source>
</evidence>
<comment type="caution">
    <text evidence="2">The sequence shown here is derived from an EMBL/GenBank/DDBJ whole genome shotgun (WGS) entry which is preliminary data.</text>
</comment>
<dbReference type="AlphaFoldDB" id="A0AAV4TD63"/>
<reference evidence="2 3" key="1">
    <citation type="submission" date="2021-06" db="EMBL/GenBank/DDBJ databases">
        <title>Caerostris extrusa draft genome.</title>
        <authorList>
            <person name="Kono N."/>
            <person name="Arakawa K."/>
        </authorList>
    </citation>
    <scope>NUCLEOTIDE SEQUENCE [LARGE SCALE GENOMIC DNA]</scope>
</reference>
<name>A0AAV4TD63_CAEEX</name>
<organism evidence="2 3">
    <name type="scientific">Caerostris extrusa</name>
    <name type="common">Bark spider</name>
    <name type="synonym">Caerostris bankana</name>
    <dbReference type="NCBI Taxonomy" id="172846"/>
    <lineage>
        <taxon>Eukaryota</taxon>
        <taxon>Metazoa</taxon>
        <taxon>Ecdysozoa</taxon>
        <taxon>Arthropoda</taxon>
        <taxon>Chelicerata</taxon>
        <taxon>Arachnida</taxon>
        <taxon>Araneae</taxon>
        <taxon>Araneomorphae</taxon>
        <taxon>Entelegynae</taxon>
        <taxon>Araneoidea</taxon>
        <taxon>Araneidae</taxon>
        <taxon>Caerostris</taxon>
    </lineage>
</organism>
<gene>
    <name evidence="2" type="primary">CIP2A</name>
    <name evidence="2" type="ORF">CEXT_317191</name>
</gene>
<keyword evidence="3" id="KW-1185">Reference proteome</keyword>
<feature type="coiled-coil region" evidence="1">
    <location>
        <begin position="48"/>
        <end position="82"/>
    </location>
</feature>
<evidence type="ECO:0000313" key="3">
    <source>
        <dbReference type="Proteomes" id="UP001054945"/>
    </source>
</evidence>